<comment type="caution">
    <text evidence="17">The sequence shown here is derived from an EMBL/GenBank/DDBJ whole genome shotgun (WGS) entry which is preliminary data.</text>
</comment>
<evidence type="ECO:0000256" key="9">
    <source>
        <dbReference type="ARBA" id="ARBA00022967"/>
    </source>
</evidence>
<evidence type="ECO:0000256" key="3">
    <source>
        <dbReference type="ARBA" id="ARBA00009484"/>
    </source>
</evidence>
<keyword evidence="7" id="KW-0521">NADP</keyword>
<evidence type="ECO:0000256" key="1">
    <source>
        <dbReference type="ARBA" id="ARBA00004059"/>
    </source>
</evidence>
<comment type="catalytic activity">
    <reaction evidence="15">
        <text>a plastoquinone + NADH + (n+1) H(+)(in) = a plastoquinol + NAD(+) + n H(+)(out)</text>
        <dbReference type="Rhea" id="RHEA:42608"/>
        <dbReference type="Rhea" id="RHEA-COMP:9561"/>
        <dbReference type="Rhea" id="RHEA-COMP:9562"/>
        <dbReference type="ChEBI" id="CHEBI:15378"/>
        <dbReference type="ChEBI" id="CHEBI:17757"/>
        <dbReference type="ChEBI" id="CHEBI:57540"/>
        <dbReference type="ChEBI" id="CHEBI:57945"/>
        <dbReference type="ChEBI" id="CHEBI:62192"/>
    </reaction>
</comment>
<dbReference type="Proteomes" id="UP001085076">
    <property type="component" value="Miscellaneous, Linkage group lg05"/>
</dbReference>
<comment type="subcellular location">
    <subcellularLocation>
        <location evidence="2">Plastid</location>
        <location evidence="2">Chloroplast thylakoid membrane</location>
        <topology evidence="2">Peripheral membrane protein</topology>
        <orientation evidence="2">Stromal side</orientation>
    </subcellularLocation>
</comment>
<keyword evidence="11" id="KW-0472">Membrane</keyword>
<evidence type="ECO:0000256" key="4">
    <source>
        <dbReference type="ARBA" id="ARBA00011851"/>
    </source>
</evidence>
<name>A0A9D5HCH2_9LILI</name>
<evidence type="ECO:0000256" key="11">
    <source>
        <dbReference type="ARBA" id="ARBA00023136"/>
    </source>
</evidence>
<dbReference type="GO" id="GO:0009535">
    <property type="term" value="C:chloroplast thylakoid membrane"/>
    <property type="evidence" value="ECO:0007669"/>
    <property type="project" value="UniProtKB-SubCell"/>
</dbReference>
<feature type="region of interest" description="Disordered" evidence="16">
    <location>
        <begin position="1"/>
        <end position="92"/>
    </location>
</feature>
<dbReference type="OrthoDB" id="2013483at2759"/>
<dbReference type="AlphaFoldDB" id="A0A9D5HCH2"/>
<evidence type="ECO:0000256" key="10">
    <source>
        <dbReference type="ARBA" id="ARBA00023027"/>
    </source>
</evidence>
<accession>A0A9D5HCH2</accession>
<comment type="function">
    <text evidence="1">NDH shuttles electrons from NAD(P)H:plastoquinone, via FMN and iron-sulfur (Fe-S) centers, to quinones in the photosynthetic chain and possibly in a chloroplast respiratory chain. The immediate electron acceptor for the enzyme in this species is believed to be plastoquinone. Couples the redox reaction to proton translocation, and thus conserves the redox energy in a proton gradient.</text>
</comment>
<reference evidence="17" key="2">
    <citation type="journal article" date="2022" name="Hortic Res">
        <title>The genome of Dioscorea zingiberensis sheds light on the biosynthesis, origin and evolution of the medicinally important diosgenin saponins.</title>
        <authorList>
            <person name="Li Y."/>
            <person name="Tan C."/>
            <person name="Li Z."/>
            <person name="Guo J."/>
            <person name="Li S."/>
            <person name="Chen X."/>
            <person name="Wang C."/>
            <person name="Dai X."/>
            <person name="Yang H."/>
            <person name="Song W."/>
            <person name="Hou L."/>
            <person name="Xu J."/>
            <person name="Tong Z."/>
            <person name="Xu A."/>
            <person name="Yuan X."/>
            <person name="Wang W."/>
            <person name="Yang Q."/>
            <person name="Chen L."/>
            <person name="Sun Z."/>
            <person name="Wang K."/>
            <person name="Pan B."/>
            <person name="Chen J."/>
            <person name="Bao Y."/>
            <person name="Liu F."/>
            <person name="Qi X."/>
            <person name="Gang D.R."/>
            <person name="Wen J."/>
            <person name="Li J."/>
        </authorList>
    </citation>
    <scope>NUCLEOTIDE SEQUENCE</scope>
    <source>
        <strain evidence="17">Dzin_1.0</strain>
    </source>
</reference>
<evidence type="ECO:0000256" key="12">
    <source>
        <dbReference type="ARBA" id="ARBA00029860"/>
    </source>
</evidence>
<comment type="catalytic activity">
    <reaction evidence="14">
        <text>a plastoquinone + NADPH + (n+1) H(+)(in) = a plastoquinol + NADP(+) + n H(+)(out)</text>
        <dbReference type="Rhea" id="RHEA:42612"/>
        <dbReference type="Rhea" id="RHEA-COMP:9561"/>
        <dbReference type="Rhea" id="RHEA-COMP:9562"/>
        <dbReference type="ChEBI" id="CHEBI:15378"/>
        <dbReference type="ChEBI" id="CHEBI:17757"/>
        <dbReference type="ChEBI" id="CHEBI:57783"/>
        <dbReference type="ChEBI" id="CHEBI:58349"/>
        <dbReference type="ChEBI" id="CHEBI:62192"/>
    </reaction>
</comment>
<dbReference type="PANTHER" id="PTHR36900">
    <property type="entry name" value="NAD(P)H-QUINONE OXIDOREDUCTASE SUBUNIT M, CHLOROPLASTIC"/>
    <property type="match status" value="1"/>
</dbReference>
<keyword evidence="6" id="KW-0874">Quinone</keyword>
<dbReference type="InterPro" id="IPR018922">
    <property type="entry name" value="NdhM"/>
</dbReference>
<keyword evidence="8" id="KW-0618">Plastoquinone</keyword>
<comment type="similarity">
    <text evidence="3">Belongs to the NDH complex subunit M family.</text>
</comment>
<evidence type="ECO:0000313" key="18">
    <source>
        <dbReference type="Proteomes" id="UP001085076"/>
    </source>
</evidence>
<dbReference type="PANTHER" id="PTHR36900:SF1">
    <property type="entry name" value="NAD(P)H-QUINONE OXIDOREDUCTASE SUBUNIT M, CHLOROPLASTIC"/>
    <property type="match status" value="1"/>
</dbReference>
<evidence type="ECO:0000256" key="15">
    <source>
        <dbReference type="ARBA" id="ARBA00048026"/>
    </source>
</evidence>
<feature type="compositionally biased region" description="Polar residues" evidence="16">
    <location>
        <begin position="77"/>
        <end position="92"/>
    </location>
</feature>
<dbReference type="GO" id="GO:0016655">
    <property type="term" value="F:oxidoreductase activity, acting on NAD(P)H, quinone or similar compound as acceptor"/>
    <property type="evidence" value="ECO:0007669"/>
    <property type="project" value="InterPro"/>
</dbReference>
<feature type="compositionally biased region" description="Polar residues" evidence="16">
    <location>
        <begin position="1"/>
        <end position="15"/>
    </location>
</feature>
<dbReference type="EMBL" id="JAGGNH010000005">
    <property type="protein sequence ID" value="KAJ0971073.1"/>
    <property type="molecule type" value="Genomic_DNA"/>
</dbReference>
<reference evidence="17" key="1">
    <citation type="submission" date="2021-03" db="EMBL/GenBank/DDBJ databases">
        <authorList>
            <person name="Li Z."/>
            <person name="Yang C."/>
        </authorList>
    </citation>
    <scope>NUCLEOTIDE SEQUENCE</scope>
    <source>
        <strain evidence="17">Dzin_1.0</strain>
        <tissue evidence="17">Leaf</tissue>
    </source>
</reference>
<evidence type="ECO:0000256" key="7">
    <source>
        <dbReference type="ARBA" id="ARBA00022857"/>
    </source>
</evidence>
<keyword evidence="10" id="KW-0520">NAD</keyword>
<sequence>MASLSPSSFYNIQSWSISRRGINRRGNSSSSRSIRAQQQEQVQEKQEQVQETQEQVQEKQEQVQETQEQVQEKKTGGVQQQPRQPNAKSKNMSVEYGGQWLSSVTRHVRIYAAYIDPITHAFDQTQMDKLTLLLDPSDEFIWTPEACQKVYDYFMELVDHYEGAPLSEYTLRLIGSDIEHYICKLLYDGDIKYNMNARVLNFSMGKPRIKFNSSEIKNSK</sequence>
<protein>
    <recommendedName>
        <fullName evidence="5">NAD(P)H-quinone oxidoreductase subunit M, chloroplastic</fullName>
    </recommendedName>
    <alternativeName>
        <fullName evidence="13">NAD(P)H dehydrogenase subunit M</fullName>
    </alternativeName>
    <alternativeName>
        <fullName evidence="12">NADH-plastoquinone oxidoreductase subunit M</fullName>
    </alternativeName>
</protein>
<keyword evidence="18" id="KW-1185">Reference proteome</keyword>
<evidence type="ECO:0000313" key="17">
    <source>
        <dbReference type="EMBL" id="KAJ0971073.1"/>
    </source>
</evidence>
<gene>
    <name evidence="17" type="ORF">J5N97_019032</name>
</gene>
<dbReference type="Pfam" id="PF10664">
    <property type="entry name" value="NdhM"/>
    <property type="match status" value="1"/>
</dbReference>
<evidence type="ECO:0000256" key="13">
    <source>
        <dbReference type="ARBA" id="ARBA00031769"/>
    </source>
</evidence>
<evidence type="ECO:0000256" key="6">
    <source>
        <dbReference type="ARBA" id="ARBA00022719"/>
    </source>
</evidence>
<evidence type="ECO:0000256" key="5">
    <source>
        <dbReference type="ARBA" id="ARBA00017454"/>
    </source>
</evidence>
<proteinExistence type="inferred from homology"/>
<dbReference type="GO" id="GO:0048038">
    <property type="term" value="F:quinone binding"/>
    <property type="evidence" value="ECO:0007669"/>
    <property type="project" value="UniProtKB-KW"/>
</dbReference>
<evidence type="ECO:0000256" key="2">
    <source>
        <dbReference type="ARBA" id="ARBA00004185"/>
    </source>
</evidence>
<keyword evidence="9" id="KW-1278">Translocase</keyword>
<evidence type="ECO:0000256" key="14">
    <source>
        <dbReference type="ARBA" id="ARBA00047726"/>
    </source>
</evidence>
<feature type="compositionally biased region" description="Low complexity" evidence="16">
    <location>
        <begin position="16"/>
        <end position="41"/>
    </location>
</feature>
<evidence type="ECO:0000256" key="8">
    <source>
        <dbReference type="ARBA" id="ARBA00022957"/>
    </source>
</evidence>
<comment type="subunit">
    <text evidence="4">Part of the chloroplast NDH complex, composed of a mixture of chloroplast and nucleus encoded subunits. Component of the NDH subcomplex A, at least composed of ndhH, ndhI, ndhJ, ndhK, ndhL, ndhM, ndhN and ndhO.</text>
</comment>
<evidence type="ECO:0000256" key="16">
    <source>
        <dbReference type="SAM" id="MobiDB-lite"/>
    </source>
</evidence>
<organism evidence="17 18">
    <name type="scientific">Dioscorea zingiberensis</name>
    <dbReference type="NCBI Taxonomy" id="325984"/>
    <lineage>
        <taxon>Eukaryota</taxon>
        <taxon>Viridiplantae</taxon>
        <taxon>Streptophyta</taxon>
        <taxon>Embryophyta</taxon>
        <taxon>Tracheophyta</taxon>
        <taxon>Spermatophyta</taxon>
        <taxon>Magnoliopsida</taxon>
        <taxon>Liliopsida</taxon>
        <taxon>Dioscoreales</taxon>
        <taxon>Dioscoreaceae</taxon>
        <taxon>Dioscorea</taxon>
    </lineage>
</organism>